<reference evidence="1" key="2">
    <citation type="submission" date="2020-11" db="EMBL/GenBank/DDBJ databases">
        <authorList>
            <person name="McCartney M.A."/>
            <person name="Auch B."/>
            <person name="Kono T."/>
            <person name="Mallez S."/>
            <person name="Becker A."/>
            <person name="Gohl D.M."/>
            <person name="Silverstein K.A.T."/>
            <person name="Koren S."/>
            <person name="Bechman K.B."/>
            <person name="Herman A."/>
            <person name="Abrahante J.E."/>
            <person name="Garbe J."/>
        </authorList>
    </citation>
    <scope>NUCLEOTIDE SEQUENCE</scope>
    <source>
        <strain evidence="1">Duluth1</strain>
        <tissue evidence="1">Whole animal</tissue>
    </source>
</reference>
<evidence type="ECO:0000313" key="1">
    <source>
        <dbReference type="EMBL" id="KAH3750234.1"/>
    </source>
</evidence>
<dbReference type="AlphaFoldDB" id="A0A9D4I6Q6"/>
<dbReference type="Proteomes" id="UP000828390">
    <property type="component" value="Unassembled WGS sequence"/>
</dbReference>
<dbReference type="EMBL" id="JAIWYP010000010">
    <property type="protein sequence ID" value="KAH3750234.1"/>
    <property type="molecule type" value="Genomic_DNA"/>
</dbReference>
<keyword evidence="2" id="KW-1185">Reference proteome</keyword>
<protein>
    <submittedName>
        <fullName evidence="1">Uncharacterized protein</fullName>
    </submittedName>
</protein>
<name>A0A9D4I6Q6_DREPO</name>
<sequence length="98" mass="11372">MQSLQVSYNKQLHEIGQTRQKINTILDEIEKTTLTELEDKMTSLKASVNTNVGNCSKLQNELKQFSDTIMTLLIRVKKNSRLLQVRNLWKKIISLKLI</sequence>
<gene>
    <name evidence="1" type="ORF">DPMN_184753</name>
</gene>
<reference evidence="1" key="1">
    <citation type="journal article" date="2019" name="bioRxiv">
        <title>The Genome of the Zebra Mussel, Dreissena polymorpha: A Resource for Invasive Species Research.</title>
        <authorList>
            <person name="McCartney M.A."/>
            <person name="Auch B."/>
            <person name="Kono T."/>
            <person name="Mallez S."/>
            <person name="Zhang Y."/>
            <person name="Obille A."/>
            <person name="Becker A."/>
            <person name="Abrahante J.E."/>
            <person name="Garbe J."/>
            <person name="Badalamenti J.P."/>
            <person name="Herman A."/>
            <person name="Mangelson H."/>
            <person name="Liachko I."/>
            <person name="Sullivan S."/>
            <person name="Sone E.D."/>
            <person name="Koren S."/>
            <person name="Silverstein K.A.T."/>
            <person name="Beckman K.B."/>
            <person name="Gohl D.M."/>
        </authorList>
    </citation>
    <scope>NUCLEOTIDE SEQUENCE</scope>
    <source>
        <strain evidence="1">Duluth1</strain>
        <tissue evidence="1">Whole animal</tissue>
    </source>
</reference>
<accession>A0A9D4I6Q6</accession>
<organism evidence="1 2">
    <name type="scientific">Dreissena polymorpha</name>
    <name type="common">Zebra mussel</name>
    <name type="synonym">Mytilus polymorpha</name>
    <dbReference type="NCBI Taxonomy" id="45954"/>
    <lineage>
        <taxon>Eukaryota</taxon>
        <taxon>Metazoa</taxon>
        <taxon>Spiralia</taxon>
        <taxon>Lophotrochozoa</taxon>
        <taxon>Mollusca</taxon>
        <taxon>Bivalvia</taxon>
        <taxon>Autobranchia</taxon>
        <taxon>Heteroconchia</taxon>
        <taxon>Euheterodonta</taxon>
        <taxon>Imparidentia</taxon>
        <taxon>Neoheterodontei</taxon>
        <taxon>Myida</taxon>
        <taxon>Dreissenoidea</taxon>
        <taxon>Dreissenidae</taxon>
        <taxon>Dreissena</taxon>
    </lineage>
</organism>
<proteinExistence type="predicted"/>
<comment type="caution">
    <text evidence="1">The sequence shown here is derived from an EMBL/GenBank/DDBJ whole genome shotgun (WGS) entry which is preliminary data.</text>
</comment>
<evidence type="ECO:0000313" key="2">
    <source>
        <dbReference type="Proteomes" id="UP000828390"/>
    </source>
</evidence>